<feature type="compositionally biased region" description="Low complexity" evidence="3">
    <location>
        <begin position="359"/>
        <end position="370"/>
    </location>
</feature>
<reference evidence="4" key="1">
    <citation type="journal article" date="2019" name="BMC Genomics">
        <title>A new reference genome for Sorghum bicolor reveals high levels of sequence similarity between sweet and grain genotypes: implications for the genetics of sugar metabolism.</title>
        <authorList>
            <person name="Cooper E.A."/>
            <person name="Brenton Z.W."/>
            <person name="Flinn B.S."/>
            <person name="Jenkins J."/>
            <person name="Shu S."/>
            <person name="Flowers D."/>
            <person name="Luo F."/>
            <person name="Wang Y."/>
            <person name="Xia P."/>
            <person name="Barry K."/>
            <person name="Daum C."/>
            <person name="Lipzen A."/>
            <person name="Yoshinaga Y."/>
            <person name="Schmutz J."/>
            <person name="Saski C."/>
            <person name="Vermerris W."/>
            <person name="Kresovich S."/>
        </authorList>
    </citation>
    <scope>NUCLEOTIDE SEQUENCE</scope>
</reference>
<evidence type="ECO:0000313" key="5">
    <source>
        <dbReference type="Proteomes" id="UP000807115"/>
    </source>
</evidence>
<dbReference type="FunFam" id="3.40.50.2000:FF:000352">
    <property type="entry name" value="Glycosyltransferase"/>
    <property type="match status" value="1"/>
</dbReference>
<gene>
    <name evidence="4" type="ORF">BDA96_06G107600</name>
</gene>
<dbReference type="Pfam" id="PF00201">
    <property type="entry name" value="UDPGT"/>
    <property type="match status" value="1"/>
</dbReference>
<dbReference type="InterPro" id="IPR002213">
    <property type="entry name" value="UDP_glucos_trans"/>
</dbReference>
<dbReference type="GO" id="GO:0008194">
    <property type="term" value="F:UDP-glycosyltransferase activity"/>
    <property type="evidence" value="ECO:0007669"/>
    <property type="project" value="InterPro"/>
</dbReference>
<reference evidence="4" key="2">
    <citation type="submission" date="2020-10" db="EMBL/GenBank/DDBJ databases">
        <authorList>
            <person name="Cooper E.A."/>
            <person name="Brenton Z.W."/>
            <person name="Flinn B.S."/>
            <person name="Jenkins J."/>
            <person name="Shu S."/>
            <person name="Flowers D."/>
            <person name="Luo F."/>
            <person name="Wang Y."/>
            <person name="Xia P."/>
            <person name="Barry K."/>
            <person name="Daum C."/>
            <person name="Lipzen A."/>
            <person name="Yoshinaga Y."/>
            <person name="Schmutz J."/>
            <person name="Saski C."/>
            <person name="Vermerris W."/>
            <person name="Kresovich S."/>
        </authorList>
    </citation>
    <scope>NUCLEOTIDE SEQUENCE</scope>
</reference>
<dbReference type="Gene3D" id="3.40.50.2000">
    <property type="entry name" value="Glycogen Phosphorylase B"/>
    <property type="match status" value="2"/>
</dbReference>
<name>A0A921QSG2_SORBI</name>
<proteinExistence type="inferred from homology"/>
<keyword evidence="2" id="KW-0808">Transferase</keyword>
<evidence type="ECO:0000256" key="1">
    <source>
        <dbReference type="ARBA" id="ARBA00009995"/>
    </source>
</evidence>
<dbReference type="CDD" id="cd03784">
    <property type="entry name" value="GT1_Gtf-like"/>
    <property type="match status" value="1"/>
</dbReference>
<dbReference type="Proteomes" id="UP000807115">
    <property type="component" value="Chromosome 6"/>
</dbReference>
<evidence type="ECO:0008006" key="6">
    <source>
        <dbReference type="Google" id="ProtNLM"/>
    </source>
</evidence>
<protein>
    <recommendedName>
        <fullName evidence="6">Glycosyltransferase</fullName>
    </recommendedName>
</protein>
<dbReference type="AlphaFoldDB" id="A0A921QSG2"/>
<comment type="caution">
    <text evidence="4">The sequence shown here is derived from an EMBL/GenBank/DDBJ whole genome shotgun (WGS) entry which is preliminary data.</text>
</comment>
<accession>A0A921QSG2</accession>
<dbReference type="PANTHER" id="PTHR11926">
    <property type="entry name" value="GLUCOSYL/GLUCURONOSYL TRANSFERASES"/>
    <property type="match status" value="1"/>
</dbReference>
<comment type="similarity">
    <text evidence="1">Belongs to the UDP-glycosyltransferase family.</text>
</comment>
<sequence>MAANQEHHHQQHSSPHGHHFLVVAYGMQSHVNPGRALAHRLARLSRIIDGRRSILATLSVPVAAQRRLFPTPSSTGGGGGGEAVAEEARSDGVISYVPHSDGFDDGAAPKTAEDWPRRRRVTAESLSAIVARSAAAGKRVTCIVFTMVGPAMVDVARSHGIPFAVYWIQAATVLAAEYHYFHGGYCGGGDPEHGEVSLPGLSHPLRVRDLPSFLLDTTGSVLAEALVDMFRELFESMDQWRPKVLVNTLEELEADVLAEMKRRCLDVVTVGPMQVGSSTDDARIHLFKHDDDVDKKRYMDWLRAHPTERSVVYVSFGSVTKVAMKQMDEVAAGLRQCGRPYLLVVRKDGLEDDDDNHDGSSGSSSSHGGLEDTQSCCPCQAQGMVVEWCDQLEVLSHPAVGCFVSHCGWNSMVEAMASGVPIVGVSHSFDQPTNAYLVEEEWGVGVRGERSSDGVITGTELARCIELVMGDGARAVAMRERMKGLKERAQAAASAGGCVERNLRDFVKTLQ</sequence>
<dbReference type="EMBL" id="CM027685">
    <property type="protein sequence ID" value="KAG0526005.1"/>
    <property type="molecule type" value="Genomic_DNA"/>
</dbReference>
<evidence type="ECO:0000313" key="4">
    <source>
        <dbReference type="EMBL" id="KAG0526005.1"/>
    </source>
</evidence>
<evidence type="ECO:0000256" key="3">
    <source>
        <dbReference type="SAM" id="MobiDB-lite"/>
    </source>
</evidence>
<feature type="region of interest" description="Disordered" evidence="3">
    <location>
        <begin position="350"/>
        <end position="370"/>
    </location>
</feature>
<dbReference type="FunFam" id="3.40.50.2000:FF:000060">
    <property type="entry name" value="Glycosyltransferase"/>
    <property type="match status" value="1"/>
</dbReference>
<dbReference type="PANTHER" id="PTHR11926:SF1505">
    <property type="entry name" value="GLYCOSYLTRANSFERASE"/>
    <property type="match status" value="1"/>
</dbReference>
<evidence type="ECO:0000256" key="2">
    <source>
        <dbReference type="ARBA" id="ARBA00022679"/>
    </source>
</evidence>
<organism evidence="4 5">
    <name type="scientific">Sorghum bicolor</name>
    <name type="common">Sorghum</name>
    <name type="synonym">Sorghum vulgare</name>
    <dbReference type="NCBI Taxonomy" id="4558"/>
    <lineage>
        <taxon>Eukaryota</taxon>
        <taxon>Viridiplantae</taxon>
        <taxon>Streptophyta</taxon>
        <taxon>Embryophyta</taxon>
        <taxon>Tracheophyta</taxon>
        <taxon>Spermatophyta</taxon>
        <taxon>Magnoliopsida</taxon>
        <taxon>Liliopsida</taxon>
        <taxon>Poales</taxon>
        <taxon>Poaceae</taxon>
        <taxon>PACMAD clade</taxon>
        <taxon>Panicoideae</taxon>
        <taxon>Andropogonodae</taxon>
        <taxon>Andropogoneae</taxon>
        <taxon>Sorghinae</taxon>
        <taxon>Sorghum</taxon>
    </lineage>
</organism>
<dbReference type="SUPFAM" id="SSF53756">
    <property type="entry name" value="UDP-Glycosyltransferase/glycogen phosphorylase"/>
    <property type="match status" value="1"/>
</dbReference>